<protein>
    <submittedName>
        <fullName evidence="5">Uncharacterized protein</fullName>
    </submittedName>
</protein>
<dbReference type="AlphaFoldDB" id="A0A7N2LK76"/>
<evidence type="ECO:0000256" key="3">
    <source>
        <dbReference type="ARBA" id="ARBA00022490"/>
    </source>
</evidence>
<dbReference type="Gramene" id="QL04p073121:mrna">
    <property type="protein sequence ID" value="QL04p073121:mrna"/>
    <property type="gene ID" value="QL04p073121"/>
</dbReference>
<dbReference type="GO" id="GO:0005819">
    <property type="term" value="C:spindle"/>
    <property type="evidence" value="ECO:0007669"/>
    <property type="project" value="TreeGrafter"/>
</dbReference>
<evidence type="ECO:0000313" key="6">
    <source>
        <dbReference type="Proteomes" id="UP000594261"/>
    </source>
</evidence>
<dbReference type="EMBL" id="LRBV02000004">
    <property type="status" value="NOT_ANNOTATED_CDS"/>
    <property type="molecule type" value="Genomic_DNA"/>
</dbReference>
<comment type="subcellular location">
    <subcellularLocation>
        <location evidence="1">Cytoplasm</location>
        <location evidence="1">Cytoskeleton</location>
        <location evidence="1">Microtubule organizing center</location>
    </subcellularLocation>
</comment>
<dbReference type="Proteomes" id="UP000594261">
    <property type="component" value="Chromosome 4"/>
</dbReference>
<dbReference type="GO" id="GO:0033566">
    <property type="term" value="P:gamma-tubulin complex localization"/>
    <property type="evidence" value="ECO:0007669"/>
    <property type="project" value="InterPro"/>
</dbReference>
<organism evidence="5 6">
    <name type="scientific">Quercus lobata</name>
    <name type="common">Valley oak</name>
    <dbReference type="NCBI Taxonomy" id="97700"/>
    <lineage>
        <taxon>Eukaryota</taxon>
        <taxon>Viridiplantae</taxon>
        <taxon>Streptophyta</taxon>
        <taxon>Embryophyta</taxon>
        <taxon>Tracheophyta</taxon>
        <taxon>Spermatophyta</taxon>
        <taxon>Magnoliopsida</taxon>
        <taxon>eudicotyledons</taxon>
        <taxon>Gunneridae</taxon>
        <taxon>Pentapetalae</taxon>
        <taxon>rosids</taxon>
        <taxon>fabids</taxon>
        <taxon>Fagales</taxon>
        <taxon>Fagaceae</taxon>
        <taxon>Quercus</taxon>
    </lineage>
</organism>
<reference evidence="5" key="2">
    <citation type="submission" date="2021-01" db="UniProtKB">
        <authorList>
            <consortium name="EnsemblPlants"/>
        </authorList>
    </citation>
    <scope>IDENTIFICATION</scope>
</reference>
<sequence>MDPEAAQKARESLELAFQMSNILDTGLDRHTLSVLIALCDLGLNPESLAAVVKELPTHTHTQHNHNHNHNHNNTVNHSKMQFLLHVFVLYLRVCYSLREGWVLASGLKDALKFQPKTLVGSLYKILAKVVVNRLRQVVGILVSQNAFVEERQVLKFVLIENECMNRRVCSKIPGVICQLDIEKVYDHVNEDSLLYLLE</sequence>
<dbReference type="InterPro" id="IPR022214">
    <property type="entry name" value="MZT1"/>
</dbReference>
<reference evidence="5 6" key="1">
    <citation type="journal article" date="2016" name="G3 (Bethesda)">
        <title>First Draft Assembly and Annotation of the Genome of a California Endemic Oak Quercus lobata Nee (Fagaceae).</title>
        <authorList>
            <person name="Sork V.L."/>
            <person name="Fitz-Gibbon S.T."/>
            <person name="Puiu D."/>
            <person name="Crepeau M."/>
            <person name="Gugger P.F."/>
            <person name="Sherman R."/>
            <person name="Stevens K."/>
            <person name="Langley C.H."/>
            <person name="Pellegrini M."/>
            <person name="Salzberg S.L."/>
        </authorList>
    </citation>
    <scope>NUCLEOTIDE SEQUENCE [LARGE SCALE GENOMIC DNA]</scope>
    <source>
        <strain evidence="5 6">cv. SW786</strain>
    </source>
</reference>
<dbReference type="GO" id="GO:0000931">
    <property type="term" value="C:gamma-tubulin ring complex"/>
    <property type="evidence" value="ECO:0007669"/>
    <property type="project" value="InterPro"/>
</dbReference>
<accession>A0A7N2LK76</accession>
<name>A0A7N2LK76_QUELO</name>
<dbReference type="GO" id="GO:0031021">
    <property type="term" value="C:interphase microtubule organizing center"/>
    <property type="evidence" value="ECO:0007669"/>
    <property type="project" value="TreeGrafter"/>
</dbReference>
<keyword evidence="3" id="KW-0963">Cytoplasm</keyword>
<proteinExistence type="inferred from homology"/>
<dbReference type="InParanoid" id="A0A7N2LK76"/>
<comment type="similarity">
    <text evidence="2">Belongs to the MOZART1 family.</text>
</comment>
<dbReference type="Pfam" id="PF12554">
    <property type="entry name" value="MOZART1"/>
    <property type="match status" value="1"/>
</dbReference>
<evidence type="ECO:0000313" key="5">
    <source>
        <dbReference type="EnsemblPlants" id="QL04p073121:mrna"/>
    </source>
</evidence>
<evidence type="ECO:0000256" key="4">
    <source>
        <dbReference type="ARBA" id="ARBA00023212"/>
    </source>
</evidence>
<evidence type="ECO:0000256" key="1">
    <source>
        <dbReference type="ARBA" id="ARBA00004267"/>
    </source>
</evidence>
<keyword evidence="4" id="KW-0206">Cytoskeleton</keyword>
<dbReference type="PANTHER" id="PTHR28520">
    <property type="entry name" value="MITOTIC-SPINDLE ORGANIZING PROTEIN 1"/>
    <property type="match status" value="1"/>
</dbReference>
<dbReference type="GO" id="GO:0090307">
    <property type="term" value="P:mitotic spindle assembly"/>
    <property type="evidence" value="ECO:0007669"/>
    <property type="project" value="TreeGrafter"/>
</dbReference>
<evidence type="ECO:0000256" key="2">
    <source>
        <dbReference type="ARBA" id="ARBA00011015"/>
    </source>
</evidence>
<dbReference type="GO" id="GO:0051415">
    <property type="term" value="P:microtubule nucleation by interphase microtubule organizing center"/>
    <property type="evidence" value="ECO:0007669"/>
    <property type="project" value="TreeGrafter"/>
</dbReference>
<keyword evidence="6" id="KW-1185">Reference proteome</keyword>
<dbReference type="EnsemblPlants" id="QL04p073121:mrna">
    <property type="protein sequence ID" value="QL04p073121:mrna"/>
    <property type="gene ID" value="QL04p073121"/>
</dbReference>
<dbReference type="PANTHER" id="PTHR28520:SF2">
    <property type="entry name" value="MITOTIC-SPINDLE ORGANIZING PROTEIN 1"/>
    <property type="match status" value="1"/>
</dbReference>